<dbReference type="Proteomes" id="UP001208689">
    <property type="component" value="Chromosome"/>
</dbReference>
<reference evidence="1" key="1">
    <citation type="submission" date="2022-09" db="EMBL/GenBank/DDBJ databases">
        <title>Actin cytoskeleton and complex cell architecture in an #Asgard archaeon.</title>
        <authorList>
            <person name="Ponce Toledo R.I."/>
            <person name="Schleper C."/>
            <person name="Rodrigues Oliveira T."/>
            <person name="Wollweber F."/>
            <person name="Xu J."/>
            <person name="Rittmann S."/>
            <person name="Klingl A."/>
            <person name="Pilhofer M."/>
        </authorList>
    </citation>
    <scope>NUCLEOTIDE SEQUENCE</scope>
    <source>
        <strain evidence="1">B-35</strain>
    </source>
</reference>
<name>A0ABY6HPP4_9ARCH</name>
<evidence type="ECO:0000313" key="1">
    <source>
        <dbReference type="EMBL" id="UYP44347.1"/>
    </source>
</evidence>
<evidence type="ECO:0000313" key="2">
    <source>
        <dbReference type="Proteomes" id="UP001208689"/>
    </source>
</evidence>
<sequence length="183" mass="21569">MISCHSISDFYKNLVDEFQGMMIEALGYDDYDQYGQHYGEKKDNSALALLDAHFAQIYVAREQARDGDPESLYTWYQKNAKYIGKNAPLLTETQYGVLMELLMTKPGKSFELMMKDLAVNFDFYGFKDRNDAIKFQELFGIEIDRNYLFTGYGEMTQWWTNYRNSKFEIINDKINLFKSELDF</sequence>
<proteinExistence type="predicted"/>
<keyword evidence="2" id="KW-1185">Reference proteome</keyword>
<accession>A0ABY6HPP4</accession>
<gene>
    <name evidence="1" type="ORF">NEF87_000632</name>
</gene>
<protein>
    <submittedName>
        <fullName evidence="1">Uncharacterized protein</fullName>
    </submittedName>
</protein>
<organism evidence="1 2">
    <name type="scientific">Candidatus Lokiarchaeum ossiferum</name>
    <dbReference type="NCBI Taxonomy" id="2951803"/>
    <lineage>
        <taxon>Archaea</taxon>
        <taxon>Promethearchaeati</taxon>
        <taxon>Promethearchaeota</taxon>
        <taxon>Promethearchaeia</taxon>
        <taxon>Promethearchaeales</taxon>
        <taxon>Promethearchaeaceae</taxon>
        <taxon>Candidatus Lokiarchaeum</taxon>
    </lineage>
</organism>
<dbReference type="EMBL" id="CP104013">
    <property type="protein sequence ID" value="UYP44347.1"/>
    <property type="molecule type" value="Genomic_DNA"/>
</dbReference>